<dbReference type="RefSeq" id="WP_104410493.1">
    <property type="nucleotide sequence ID" value="NZ_PTIS01000017.1"/>
</dbReference>
<proteinExistence type="predicted"/>
<name>A0A2S6FVW4_9CLOT</name>
<gene>
    <name evidence="1" type="ORF">BD821_11739</name>
</gene>
<evidence type="ECO:0000313" key="2">
    <source>
        <dbReference type="Proteomes" id="UP000239863"/>
    </source>
</evidence>
<dbReference type="Pfam" id="PF07293">
    <property type="entry name" value="DUF1450"/>
    <property type="match status" value="1"/>
</dbReference>
<sequence>MIKVCTFSRYFEDMASALEKENIDFTSKECLLRCDLCRTVPFVMVDHEFIIGETLDDLIVNIKEKLI</sequence>
<dbReference type="EMBL" id="PTIS01000017">
    <property type="protein sequence ID" value="PPK46338.1"/>
    <property type="molecule type" value="Genomic_DNA"/>
</dbReference>
<dbReference type="Proteomes" id="UP000239863">
    <property type="component" value="Unassembled WGS sequence"/>
</dbReference>
<organism evidence="1 2">
    <name type="scientific">Clostridium algidicarnis DSM 15099</name>
    <dbReference type="NCBI Taxonomy" id="1121295"/>
    <lineage>
        <taxon>Bacteria</taxon>
        <taxon>Bacillati</taxon>
        <taxon>Bacillota</taxon>
        <taxon>Clostridia</taxon>
        <taxon>Eubacteriales</taxon>
        <taxon>Clostridiaceae</taxon>
        <taxon>Clostridium</taxon>
    </lineage>
</organism>
<evidence type="ECO:0000313" key="1">
    <source>
        <dbReference type="EMBL" id="PPK46338.1"/>
    </source>
</evidence>
<dbReference type="AlphaFoldDB" id="A0A2S6FVW4"/>
<protein>
    <submittedName>
        <fullName evidence="1">Uncharacterized protein DUF1450</fullName>
    </submittedName>
</protein>
<accession>A0A2S6FVW4</accession>
<comment type="caution">
    <text evidence="1">The sequence shown here is derived from an EMBL/GenBank/DDBJ whole genome shotgun (WGS) entry which is preliminary data.</text>
</comment>
<dbReference type="InterPro" id="IPR009910">
    <property type="entry name" value="DUF1450"/>
</dbReference>
<dbReference type="OrthoDB" id="1911471at2"/>
<reference evidence="1 2" key="1">
    <citation type="submission" date="2018-02" db="EMBL/GenBank/DDBJ databases">
        <title>Genomic Encyclopedia of Archaeal and Bacterial Type Strains, Phase II (KMG-II): from individual species to whole genera.</title>
        <authorList>
            <person name="Goeker M."/>
        </authorList>
    </citation>
    <scope>NUCLEOTIDE SEQUENCE [LARGE SCALE GENOMIC DNA]</scope>
    <source>
        <strain evidence="1 2">DSM 15099</strain>
    </source>
</reference>